<evidence type="ECO:0000256" key="1">
    <source>
        <dbReference type="SAM" id="SignalP"/>
    </source>
</evidence>
<proteinExistence type="predicted"/>
<dbReference type="Proteomes" id="UP000549009">
    <property type="component" value="Unassembled WGS sequence"/>
</dbReference>
<evidence type="ECO:0008006" key="6">
    <source>
        <dbReference type="Google" id="ProtNLM"/>
    </source>
</evidence>
<evidence type="ECO:0000313" key="5">
    <source>
        <dbReference type="Proteomes" id="UP000549009"/>
    </source>
</evidence>
<feature type="signal peptide" evidence="1">
    <location>
        <begin position="1"/>
        <end position="30"/>
    </location>
</feature>
<dbReference type="KEGG" id="sspb:CP982_03380"/>
<gene>
    <name evidence="3" type="ORF">CP982_03380</name>
    <name evidence="2" type="ORF">FHS40_000118</name>
</gene>
<dbReference type="Proteomes" id="UP000326505">
    <property type="component" value="Chromosome"/>
</dbReference>
<dbReference type="OrthoDB" id="4247493at2"/>
<accession>A0A5P2WYN3</accession>
<feature type="chain" id="PRO_5044623005" description="Secreted protein" evidence="1">
    <location>
        <begin position="31"/>
        <end position="176"/>
    </location>
</feature>
<evidence type="ECO:0000313" key="2">
    <source>
        <dbReference type="EMBL" id="MBB5101065.1"/>
    </source>
</evidence>
<sequence>MRENWHVKVSVLAGASALALSVVVSTPAWADESSGGFEEVQMPGDVEIIEGVAPAPGTVDPLLGGTYKAAAVVSGACLGATSIYGAKGCYQPRGDVVWSRDTEKDGMSAAVGIYTDYGRPAAVCINTLGADTWATCNKDYRESGKVRLRILRYNGDNGKFYQPESWSGWIPVDGQY</sequence>
<evidence type="ECO:0000313" key="4">
    <source>
        <dbReference type="Proteomes" id="UP000326505"/>
    </source>
</evidence>
<dbReference type="EMBL" id="CP023690">
    <property type="protein sequence ID" value="QEV57873.1"/>
    <property type="molecule type" value="Genomic_DNA"/>
</dbReference>
<evidence type="ECO:0000313" key="3">
    <source>
        <dbReference type="EMBL" id="QEV57873.1"/>
    </source>
</evidence>
<organism evidence="3 4">
    <name type="scientific">Streptomyces spectabilis</name>
    <dbReference type="NCBI Taxonomy" id="68270"/>
    <lineage>
        <taxon>Bacteria</taxon>
        <taxon>Bacillati</taxon>
        <taxon>Actinomycetota</taxon>
        <taxon>Actinomycetes</taxon>
        <taxon>Kitasatosporales</taxon>
        <taxon>Streptomycetaceae</taxon>
        <taxon>Streptomyces</taxon>
    </lineage>
</organism>
<dbReference type="RefSeq" id="WP_150509079.1">
    <property type="nucleotide sequence ID" value="NZ_BMSQ01000003.1"/>
</dbReference>
<keyword evidence="1" id="KW-0732">Signal</keyword>
<keyword evidence="5" id="KW-1185">Reference proteome</keyword>
<protein>
    <recommendedName>
        <fullName evidence="6">Secreted protein</fullName>
    </recommendedName>
</protein>
<reference evidence="3 4" key="1">
    <citation type="submission" date="2017-09" db="EMBL/GenBank/DDBJ databases">
        <authorList>
            <person name="Lee N."/>
            <person name="Cho B.-K."/>
        </authorList>
    </citation>
    <scope>NUCLEOTIDE SEQUENCE [LARGE SCALE GENOMIC DNA]</scope>
    <source>
        <strain evidence="3 4">ATCC 27465</strain>
    </source>
</reference>
<reference evidence="2 5" key="2">
    <citation type="submission" date="2020-08" db="EMBL/GenBank/DDBJ databases">
        <title>Genomic Encyclopedia of Type Strains, Phase III (KMG-III): the genomes of soil and plant-associated and newly described type strains.</title>
        <authorList>
            <person name="Whitman W."/>
        </authorList>
    </citation>
    <scope>NUCLEOTIDE SEQUENCE [LARGE SCALE GENOMIC DNA]</scope>
    <source>
        <strain evidence="2 5">CECT 3146</strain>
    </source>
</reference>
<dbReference type="EMBL" id="JACHJD010000001">
    <property type="protein sequence ID" value="MBB5101065.1"/>
    <property type="molecule type" value="Genomic_DNA"/>
</dbReference>
<name>A0A5P2WYN3_STRST</name>
<dbReference type="AlphaFoldDB" id="A0A5P2WYN3"/>